<dbReference type="Proteomes" id="UP001162483">
    <property type="component" value="Unassembled WGS sequence"/>
</dbReference>
<comment type="caution">
    <text evidence="2">The sequence shown here is derived from an EMBL/GenBank/DDBJ whole genome shotgun (WGS) entry which is preliminary data.</text>
</comment>
<evidence type="ECO:0000313" key="2">
    <source>
        <dbReference type="EMBL" id="CAI9595317.1"/>
    </source>
</evidence>
<proteinExistence type="predicted"/>
<keyword evidence="1" id="KW-0472">Membrane</keyword>
<sequence length="58" mass="6523">MLVILPVELKGLILCIVYKGCLILSSLILPFFHVSLSYLLIKHIILKHSAHAQFGVYC</sequence>
<keyword evidence="1" id="KW-0812">Transmembrane</keyword>
<feature type="transmembrane region" description="Helical" evidence="1">
    <location>
        <begin position="16"/>
        <end position="41"/>
    </location>
</feature>
<keyword evidence="1" id="KW-1133">Transmembrane helix</keyword>
<evidence type="ECO:0000313" key="3">
    <source>
        <dbReference type="Proteomes" id="UP001162483"/>
    </source>
</evidence>
<protein>
    <submittedName>
        <fullName evidence="2">Uncharacterized protein</fullName>
    </submittedName>
</protein>
<keyword evidence="3" id="KW-1185">Reference proteome</keyword>
<dbReference type="EMBL" id="CATNWA010016776">
    <property type="protein sequence ID" value="CAI9595317.1"/>
    <property type="molecule type" value="Genomic_DNA"/>
</dbReference>
<name>A0ABN9FED8_9NEOB</name>
<reference evidence="2" key="1">
    <citation type="submission" date="2023-05" db="EMBL/GenBank/DDBJ databases">
        <authorList>
            <person name="Stuckert A."/>
        </authorList>
    </citation>
    <scope>NUCLEOTIDE SEQUENCE</scope>
</reference>
<evidence type="ECO:0000256" key="1">
    <source>
        <dbReference type="SAM" id="Phobius"/>
    </source>
</evidence>
<accession>A0ABN9FED8</accession>
<organism evidence="2 3">
    <name type="scientific">Staurois parvus</name>
    <dbReference type="NCBI Taxonomy" id="386267"/>
    <lineage>
        <taxon>Eukaryota</taxon>
        <taxon>Metazoa</taxon>
        <taxon>Chordata</taxon>
        <taxon>Craniata</taxon>
        <taxon>Vertebrata</taxon>
        <taxon>Euteleostomi</taxon>
        <taxon>Amphibia</taxon>
        <taxon>Batrachia</taxon>
        <taxon>Anura</taxon>
        <taxon>Neobatrachia</taxon>
        <taxon>Ranoidea</taxon>
        <taxon>Ranidae</taxon>
        <taxon>Staurois</taxon>
    </lineage>
</organism>
<gene>
    <name evidence="2" type="ORF">SPARVUS_LOCUS11874941</name>
</gene>